<dbReference type="EC" id="2.7.13.3" evidence="3"/>
<feature type="transmembrane region" description="Helical" evidence="12">
    <location>
        <begin position="31"/>
        <end position="54"/>
    </location>
</feature>
<keyword evidence="10 12" id="KW-0472">Membrane</keyword>
<feature type="region of interest" description="Disordered" evidence="11">
    <location>
        <begin position="114"/>
        <end position="135"/>
    </location>
</feature>
<sequence>MGPVSQAAQRPEPAGGRRAELDAVRRVVRRLAVLSGAVVLAAVVAAAAAVALVFQRADGAATADQLRQTAARSADPSEVPMGTYVVVRDADGRLRSTPDLPAGLPDTAALASVAAGGPPREADVDLDEEGSGRSRSYVVRTERQGDLVVQAVVDRTQAEEVGERLLTSLAVAVAIGAVLAALGAALVARRAAAPLVSTIELQRRFVADASHELRTPLTLISTRAQLLARRLRRQEVDLATTRDVDGLVRDVGVLSGILDDLLLAARPAGERAGERVDLAPVVEGVVDAARPHAATLGVHLVLRGADPGACVVDGVPSALRRAVLALVDGAVDHATSRVDVVLEGSGRHAVVRVVDDGPGLPPEPAERQRLFARFHQARPSRPGGPGGTGTADGARPHHGIGLALVAEVVDAHGGEVHAGERPDGGAGASFELRLPLAR</sequence>
<dbReference type="PRINTS" id="PR00344">
    <property type="entry name" value="BCTRLSENSOR"/>
</dbReference>
<keyword evidence="8 12" id="KW-1133">Transmembrane helix</keyword>
<gene>
    <name evidence="14" type="ORF">FB458_3966</name>
</gene>
<evidence type="ECO:0000256" key="11">
    <source>
        <dbReference type="SAM" id="MobiDB-lite"/>
    </source>
</evidence>
<evidence type="ECO:0000256" key="8">
    <source>
        <dbReference type="ARBA" id="ARBA00022989"/>
    </source>
</evidence>
<dbReference type="InterPro" id="IPR036890">
    <property type="entry name" value="HATPase_C_sf"/>
</dbReference>
<feature type="transmembrane region" description="Helical" evidence="12">
    <location>
        <begin position="165"/>
        <end position="188"/>
    </location>
</feature>
<keyword evidence="6 12" id="KW-0812">Transmembrane</keyword>
<keyword evidence="7" id="KW-0418">Kinase</keyword>
<dbReference type="Gene3D" id="1.10.287.130">
    <property type="match status" value="1"/>
</dbReference>
<proteinExistence type="predicted"/>
<keyword evidence="4" id="KW-0597">Phosphoprotein</keyword>
<evidence type="ECO:0000256" key="7">
    <source>
        <dbReference type="ARBA" id="ARBA00022777"/>
    </source>
</evidence>
<dbReference type="InterPro" id="IPR005467">
    <property type="entry name" value="His_kinase_dom"/>
</dbReference>
<evidence type="ECO:0000256" key="3">
    <source>
        <dbReference type="ARBA" id="ARBA00012438"/>
    </source>
</evidence>
<evidence type="ECO:0000256" key="9">
    <source>
        <dbReference type="ARBA" id="ARBA00023012"/>
    </source>
</evidence>
<keyword evidence="9" id="KW-0902">Two-component regulatory system</keyword>
<protein>
    <recommendedName>
        <fullName evidence="3">histidine kinase</fullName>
        <ecNumber evidence="3">2.7.13.3</ecNumber>
    </recommendedName>
</protein>
<evidence type="ECO:0000256" key="5">
    <source>
        <dbReference type="ARBA" id="ARBA00022679"/>
    </source>
</evidence>
<dbReference type="Pfam" id="PF00512">
    <property type="entry name" value="HisKA"/>
    <property type="match status" value="1"/>
</dbReference>
<dbReference type="GO" id="GO:0005886">
    <property type="term" value="C:plasma membrane"/>
    <property type="evidence" value="ECO:0007669"/>
    <property type="project" value="UniProtKB-SubCell"/>
</dbReference>
<evidence type="ECO:0000256" key="1">
    <source>
        <dbReference type="ARBA" id="ARBA00000085"/>
    </source>
</evidence>
<keyword evidence="15" id="KW-1185">Reference proteome</keyword>
<dbReference type="PANTHER" id="PTHR45436:SF5">
    <property type="entry name" value="SENSOR HISTIDINE KINASE TRCS"/>
    <property type="match status" value="1"/>
</dbReference>
<dbReference type="GO" id="GO:0000155">
    <property type="term" value="F:phosphorelay sensor kinase activity"/>
    <property type="evidence" value="ECO:0007669"/>
    <property type="project" value="InterPro"/>
</dbReference>
<evidence type="ECO:0000313" key="14">
    <source>
        <dbReference type="EMBL" id="TQJ10825.1"/>
    </source>
</evidence>
<evidence type="ECO:0000259" key="13">
    <source>
        <dbReference type="PROSITE" id="PS50109"/>
    </source>
</evidence>
<evidence type="ECO:0000256" key="6">
    <source>
        <dbReference type="ARBA" id="ARBA00022692"/>
    </source>
</evidence>
<evidence type="ECO:0000256" key="4">
    <source>
        <dbReference type="ARBA" id="ARBA00022553"/>
    </source>
</evidence>
<feature type="region of interest" description="Disordered" evidence="11">
    <location>
        <begin position="415"/>
        <end position="438"/>
    </location>
</feature>
<dbReference type="InterPro" id="IPR050428">
    <property type="entry name" value="TCS_sensor_his_kinase"/>
</dbReference>
<dbReference type="InterPro" id="IPR004358">
    <property type="entry name" value="Sig_transdc_His_kin-like_C"/>
</dbReference>
<dbReference type="CDD" id="cd00082">
    <property type="entry name" value="HisKA"/>
    <property type="match status" value="1"/>
</dbReference>
<dbReference type="InterPro" id="IPR036097">
    <property type="entry name" value="HisK_dim/P_sf"/>
</dbReference>
<dbReference type="SMART" id="SM00387">
    <property type="entry name" value="HATPase_c"/>
    <property type="match status" value="1"/>
</dbReference>
<dbReference type="PANTHER" id="PTHR45436">
    <property type="entry name" value="SENSOR HISTIDINE KINASE YKOH"/>
    <property type="match status" value="1"/>
</dbReference>
<dbReference type="Pfam" id="PF02518">
    <property type="entry name" value="HATPase_c"/>
    <property type="match status" value="1"/>
</dbReference>
<dbReference type="InterPro" id="IPR003661">
    <property type="entry name" value="HisK_dim/P_dom"/>
</dbReference>
<comment type="catalytic activity">
    <reaction evidence="1">
        <text>ATP + protein L-histidine = ADP + protein N-phospho-L-histidine.</text>
        <dbReference type="EC" id="2.7.13.3"/>
    </reaction>
</comment>
<dbReference type="PROSITE" id="PS50109">
    <property type="entry name" value="HIS_KIN"/>
    <property type="match status" value="1"/>
</dbReference>
<evidence type="ECO:0000256" key="10">
    <source>
        <dbReference type="ARBA" id="ARBA00023136"/>
    </source>
</evidence>
<dbReference type="Proteomes" id="UP000317893">
    <property type="component" value="Unassembled WGS sequence"/>
</dbReference>
<dbReference type="InterPro" id="IPR003594">
    <property type="entry name" value="HATPase_dom"/>
</dbReference>
<comment type="caution">
    <text evidence="14">The sequence shown here is derived from an EMBL/GenBank/DDBJ whole genome shotgun (WGS) entry which is preliminary data.</text>
</comment>
<dbReference type="SUPFAM" id="SSF47384">
    <property type="entry name" value="Homodimeric domain of signal transducing histidine kinase"/>
    <property type="match status" value="1"/>
</dbReference>
<feature type="region of interest" description="Disordered" evidence="11">
    <location>
        <begin position="377"/>
        <end position="397"/>
    </location>
</feature>
<dbReference type="SUPFAM" id="SSF55874">
    <property type="entry name" value="ATPase domain of HSP90 chaperone/DNA topoisomerase II/histidine kinase"/>
    <property type="match status" value="1"/>
</dbReference>
<dbReference type="SMART" id="SM00388">
    <property type="entry name" value="HisKA"/>
    <property type="match status" value="1"/>
</dbReference>
<comment type="subcellular location">
    <subcellularLocation>
        <location evidence="2">Cell membrane</location>
    </subcellularLocation>
</comment>
<accession>A0A542E652</accession>
<organism evidence="14 15">
    <name type="scientific">Lapillicoccus jejuensis</name>
    <dbReference type="NCBI Taxonomy" id="402171"/>
    <lineage>
        <taxon>Bacteria</taxon>
        <taxon>Bacillati</taxon>
        <taxon>Actinomycetota</taxon>
        <taxon>Actinomycetes</taxon>
        <taxon>Micrococcales</taxon>
        <taxon>Intrasporangiaceae</taxon>
        <taxon>Lapillicoccus</taxon>
    </lineage>
</organism>
<name>A0A542E652_9MICO</name>
<dbReference type="AlphaFoldDB" id="A0A542E652"/>
<keyword evidence="5" id="KW-0808">Transferase</keyword>
<evidence type="ECO:0000256" key="2">
    <source>
        <dbReference type="ARBA" id="ARBA00004236"/>
    </source>
</evidence>
<dbReference type="Gene3D" id="3.30.565.10">
    <property type="entry name" value="Histidine kinase-like ATPase, C-terminal domain"/>
    <property type="match status" value="1"/>
</dbReference>
<evidence type="ECO:0000256" key="12">
    <source>
        <dbReference type="SAM" id="Phobius"/>
    </source>
</evidence>
<evidence type="ECO:0000313" key="15">
    <source>
        <dbReference type="Proteomes" id="UP000317893"/>
    </source>
</evidence>
<dbReference type="EMBL" id="VFMN01000001">
    <property type="protein sequence ID" value="TQJ10825.1"/>
    <property type="molecule type" value="Genomic_DNA"/>
</dbReference>
<feature type="domain" description="Histidine kinase" evidence="13">
    <location>
        <begin position="208"/>
        <end position="438"/>
    </location>
</feature>
<reference evidence="14 15" key="1">
    <citation type="submission" date="2019-06" db="EMBL/GenBank/DDBJ databases">
        <title>Sequencing the genomes of 1000 actinobacteria strains.</title>
        <authorList>
            <person name="Klenk H.-P."/>
        </authorList>
    </citation>
    <scope>NUCLEOTIDE SEQUENCE [LARGE SCALE GENOMIC DNA]</scope>
    <source>
        <strain evidence="14 15">DSM 18607</strain>
    </source>
</reference>